<proteinExistence type="predicted"/>
<feature type="transmembrane region" description="Helical" evidence="1">
    <location>
        <begin position="24"/>
        <end position="44"/>
    </location>
</feature>
<evidence type="ECO:0000313" key="2">
    <source>
        <dbReference type="EMBL" id="KAF2246669.1"/>
    </source>
</evidence>
<accession>A0A6A6I8X6</accession>
<feature type="transmembrane region" description="Helical" evidence="1">
    <location>
        <begin position="335"/>
        <end position="361"/>
    </location>
</feature>
<name>A0A6A6I8X6_9PLEO</name>
<keyword evidence="1" id="KW-0812">Transmembrane</keyword>
<dbReference type="AlphaFoldDB" id="A0A6A6I8X6"/>
<feature type="transmembrane region" description="Helical" evidence="1">
    <location>
        <begin position="77"/>
        <end position="94"/>
    </location>
</feature>
<dbReference type="EMBL" id="ML987198">
    <property type="protein sequence ID" value="KAF2246669.1"/>
    <property type="molecule type" value="Genomic_DNA"/>
</dbReference>
<reference evidence="2" key="1">
    <citation type="journal article" date="2020" name="Stud. Mycol.">
        <title>101 Dothideomycetes genomes: a test case for predicting lifestyles and emergence of pathogens.</title>
        <authorList>
            <person name="Haridas S."/>
            <person name="Albert R."/>
            <person name="Binder M."/>
            <person name="Bloem J."/>
            <person name="Labutti K."/>
            <person name="Salamov A."/>
            <person name="Andreopoulos B."/>
            <person name="Baker S."/>
            <person name="Barry K."/>
            <person name="Bills G."/>
            <person name="Bluhm B."/>
            <person name="Cannon C."/>
            <person name="Castanera R."/>
            <person name="Culley D."/>
            <person name="Daum C."/>
            <person name="Ezra D."/>
            <person name="Gonzalez J."/>
            <person name="Henrissat B."/>
            <person name="Kuo A."/>
            <person name="Liang C."/>
            <person name="Lipzen A."/>
            <person name="Lutzoni F."/>
            <person name="Magnuson J."/>
            <person name="Mondo S."/>
            <person name="Nolan M."/>
            <person name="Ohm R."/>
            <person name="Pangilinan J."/>
            <person name="Park H.-J."/>
            <person name="Ramirez L."/>
            <person name="Alfaro M."/>
            <person name="Sun H."/>
            <person name="Tritt A."/>
            <person name="Yoshinaga Y."/>
            <person name="Zwiers L.-H."/>
            <person name="Turgeon B."/>
            <person name="Goodwin S."/>
            <person name="Spatafora J."/>
            <person name="Crous P."/>
            <person name="Grigoriev I."/>
        </authorList>
    </citation>
    <scope>NUCLEOTIDE SEQUENCE</scope>
    <source>
        <strain evidence="2">CBS 122368</strain>
    </source>
</reference>
<keyword evidence="1" id="KW-0472">Membrane</keyword>
<feature type="transmembrane region" description="Helical" evidence="1">
    <location>
        <begin position="106"/>
        <end position="128"/>
    </location>
</feature>
<feature type="transmembrane region" description="Helical" evidence="1">
    <location>
        <begin position="241"/>
        <end position="267"/>
    </location>
</feature>
<evidence type="ECO:0000313" key="3">
    <source>
        <dbReference type="Proteomes" id="UP000800094"/>
    </source>
</evidence>
<feature type="transmembrane region" description="Helical" evidence="1">
    <location>
        <begin position="148"/>
        <end position="167"/>
    </location>
</feature>
<dbReference type="Proteomes" id="UP000800094">
    <property type="component" value="Unassembled WGS sequence"/>
</dbReference>
<sequence length="402" mass="47164">MASNSDASGLGTTNRYRHEIHTHLLVWGPLALFWLILNCVRYAYAPQFAGCVWSFPAVLEDVTSECPIGAFLEQPRPYIYAALISTVLLSTILYRRHPEKLKRVTFYIHFVITLAIYCLTSFFGYTTYVDAPAYYFLPFCWNSPARPLWLWWLVESMWWWVSYLGTYDDYNFRPESRTIVDKIGTRLWTFTSNTDDFPEVYDDLLQYMPYFRPWQDIATRLSYIHVVDNSMRIAWMRWKSGVLSTNVSNSEILTLILFFVLGIYTYARMKSHVIFIEDKEMSFGIEGDSAPFSEKSITKGLFSLCHRNEEFHSPFDRQITTTYLLVQISSLLARFQYGLCPAILIFIFIGTFFTPLWVHILSGDPYMNKKQWEESKFYTSSCSNCGREVQKEHLRLIPPYSF</sequence>
<keyword evidence="1" id="KW-1133">Transmembrane helix</keyword>
<gene>
    <name evidence="2" type="ORF">BU26DRAFT_507232</name>
</gene>
<dbReference type="GeneID" id="54580314"/>
<dbReference type="RefSeq" id="XP_033681673.1">
    <property type="nucleotide sequence ID" value="XM_033826984.1"/>
</dbReference>
<evidence type="ECO:0000256" key="1">
    <source>
        <dbReference type="SAM" id="Phobius"/>
    </source>
</evidence>
<protein>
    <submittedName>
        <fullName evidence="2">Uncharacterized protein</fullName>
    </submittedName>
</protein>
<keyword evidence="3" id="KW-1185">Reference proteome</keyword>
<dbReference type="OrthoDB" id="3685345at2759"/>
<organism evidence="2 3">
    <name type="scientific">Trematosphaeria pertusa</name>
    <dbReference type="NCBI Taxonomy" id="390896"/>
    <lineage>
        <taxon>Eukaryota</taxon>
        <taxon>Fungi</taxon>
        <taxon>Dikarya</taxon>
        <taxon>Ascomycota</taxon>
        <taxon>Pezizomycotina</taxon>
        <taxon>Dothideomycetes</taxon>
        <taxon>Pleosporomycetidae</taxon>
        <taxon>Pleosporales</taxon>
        <taxon>Massarineae</taxon>
        <taxon>Trematosphaeriaceae</taxon>
        <taxon>Trematosphaeria</taxon>
    </lineage>
</organism>